<name>R7QPE4_CHOCR</name>
<dbReference type="Gramene" id="CDF40362">
    <property type="protein sequence ID" value="CDF40362"/>
    <property type="gene ID" value="CHC_T00007152001"/>
</dbReference>
<reference evidence="2" key="1">
    <citation type="journal article" date="2013" name="Proc. Natl. Acad. Sci. U.S.A.">
        <title>Genome structure and metabolic features in the red seaweed Chondrus crispus shed light on evolution of the Archaeplastida.</title>
        <authorList>
            <person name="Collen J."/>
            <person name="Porcel B."/>
            <person name="Carre W."/>
            <person name="Ball S.G."/>
            <person name="Chaparro C."/>
            <person name="Tonon T."/>
            <person name="Barbeyron T."/>
            <person name="Michel G."/>
            <person name="Noel B."/>
            <person name="Valentin K."/>
            <person name="Elias M."/>
            <person name="Artiguenave F."/>
            <person name="Arun A."/>
            <person name="Aury J.M."/>
            <person name="Barbosa-Neto J.F."/>
            <person name="Bothwell J.H."/>
            <person name="Bouget F.Y."/>
            <person name="Brillet L."/>
            <person name="Cabello-Hurtado F."/>
            <person name="Capella-Gutierrez S."/>
            <person name="Charrier B."/>
            <person name="Cladiere L."/>
            <person name="Cock J.M."/>
            <person name="Coelho S.M."/>
            <person name="Colleoni C."/>
            <person name="Czjzek M."/>
            <person name="Da Silva C."/>
            <person name="Delage L."/>
            <person name="Denoeud F."/>
            <person name="Deschamps P."/>
            <person name="Dittami S.M."/>
            <person name="Gabaldon T."/>
            <person name="Gachon C.M."/>
            <person name="Groisillier A."/>
            <person name="Herve C."/>
            <person name="Jabbari K."/>
            <person name="Katinka M."/>
            <person name="Kloareg B."/>
            <person name="Kowalczyk N."/>
            <person name="Labadie K."/>
            <person name="Leblanc C."/>
            <person name="Lopez P.J."/>
            <person name="McLachlan D.H."/>
            <person name="Meslet-Cladiere L."/>
            <person name="Moustafa A."/>
            <person name="Nehr Z."/>
            <person name="Nyvall Collen P."/>
            <person name="Panaud O."/>
            <person name="Partensky F."/>
            <person name="Poulain J."/>
            <person name="Rensing S.A."/>
            <person name="Rousvoal S."/>
            <person name="Samson G."/>
            <person name="Symeonidi A."/>
            <person name="Weissenbach J."/>
            <person name="Zambounis A."/>
            <person name="Wincker P."/>
            <person name="Boyen C."/>
        </authorList>
    </citation>
    <scope>NUCLEOTIDE SEQUENCE [LARGE SCALE GENOMIC DNA]</scope>
    <source>
        <strain evidence="2">cv. Stackhouse</strain>
    </source>
</reference>
<gene>
    <name evidence="1" type="ORF">CHC_T00007152001</name>
</gene>
<organism evidence="1 2">
    <name type="scientific">Chondrus crispus</name>
    <name type="common">Carrageen Irish moss</name>
    <name type="synonym">Polymorpha crispa</name>
    <dbReference type="NCBI Taxonomy" id="2769"/>
    <lineage>
        <taxon>Eukaryota</taxon>
        <taxon>Rhodophyta</taxon>
        <taxon>Florideophyceae</taxon>
        <taxon>Rhodymeniophycidae</taxon>
        <taxon>Gigartinales</taxon>
        <taxon>Gigartinaceae</taxon>
        <taxon>Chondrus</taxon>
    </lineage>
</organism>
<dbReference type="EMBL" id="HG002162">
    <property type="protein sequence ID" value="CDF40362.1"/>
    <property type="molecule type" value="Genomic_DNA"/>
</dbReference>
<evidence type="ECO:0000313" key="2">
    <source>
        <dbReference type="Proteomes" id="UP000012073"/>
    </source>
</evidence>
<protein>
    <submittedName>
        <fullName evidence="1">Uncharacterized protein</fullName>
    </submittedName>
</protein>
<dbReference type="GeneID" id="17318373"/>
<dbReference type="KEGG" id="ccp:CHC_T00007152001"/>
<dbReference type="RefSeq" id="XP_005710656.1">
    <property type="nucleotide sequence ID" value="XM_005710599.1"/>
</dbReference>
<dbReference type="Proteomes" id="UP000012073">
    <property type="component" value="Unassembled WGS sequence"/>
</dbReference>
<proteinExistence type="predicted"/>
<accession>R7QPE4</accession>
<evidence type="ECO:0000313" key="1">
    <source>
        <dbReference type="EMBL" id="CDF40362.1"/>
    </source>
</evidence>
<dbReference type="AlphaFoldDB" id="R7QPE4"/>
<sequence>MDGAFDCNRERKRLRAEPHRQRGRRAVLHSPAVLSLCGTGVVWNEGEVERRRARRPRKRPALSLCRRSGGRGLPPVPVHSGGEVERRGRRRRVTGILQGRWRVAEVRRDAGRERGYAAECVEEEFFKQGQRWIAAPELGSGWGGMPFWVRRPWRWLEKFL</sequence>
<keyword evidence="2" id="KW-1185">Reference proteome</keyword>